<name>A0A1W2C8X8_9FLAO</name>
<dbReference type="InterPro" id="IPR028082">
    <property type="entry name" value="Peripla_BP_I"/>
</dbReference>
<dbReference type="GO" id="GO:0003700">
    <property type="term" value="F:DNA-binding transcription factor activity"/>
    <property type="evidence" value="ECO:0007669"/>
    <property type="project" value="TreeGrafter"/>
</dbReference>
<dbReference type="RefSeq" id="WP_084018126.1">
    <property type="nucleotide sequence ID" value="NZ_FWXS01000009.1"/>
</dbReference>
<keyword evidence="2" id="KW-0238">DNA-binding</keyword>
<dbReference type="SUPFAM" id="SSF53822">
    <property type="entry name" value="Periplasmic binding protein-like I"/>
    <property type="match status" value="1"/>
</dbReference>
<dbReference type="Pfam" id="PF00356">
    <property type="entry name" value="LacI"/>
    <property type="match status" value="1"/>
</dbReference>
<evidence type="ECO:0000256" key="2">
    <source>
        <dbReference type="ARBA" id="ARBA00023125"/>
    </source>
</evidence>
<dbReference type="GO" id="GO:0000976">
    <property type="term" value="F:transcription cis-regulatory region binding"/>
    <property type="evidence" value="ECO:0007669"/>
    <property type="project" value="TreeGrafter"/>
</dbReference>
<dbReference type="Gene3D" id="3.40.50.2300">
    <property type="match status" value="2"/>
</dbReference>
<evidence type="ECO:0000313" key="5">
    <source>
        <dbReference type="EMBL" id="SMC81444.1"/>
    </source>
</evidence>
<dbReference type="PROSITE" id="PS50932">
    <property type="entry name" value="HTH_LACI_2"/>
    <property type="match status" value="1"/>
</dbReference>
<dbReference type="SMART" id="SM00354">
    <property type="entry name" value="HTH_LACI"/>
    <property type="match status" value="1"/>
</dbReference>
<dbReference type="CDD" id="cd06267">
    <property type="entry name" value="PBP1_LacI_sugar_binding-like"/>
    <property type="match status" value="1"/>
</dbReference>
<evidence type="ECO:0000256" key="3">
    <source>
        <dbReference type="ARBA" id="ARBA00023163"/>
    </source>
</evidence>
<dbReference type="InterPro" id="IPR000843">
    <property type="entry name" value="HTH_LacI"/>
</dbReference>
<keyword evidence="1" id="KW-0805">Transcription regulation</keyword>
<dbReference type="SUPFAM" id="SSF47413">
    <property type="entry name" value="lambda repressor-like DNA-binding domains"/>
    <property type="match status" value="1"/>
</dbReference>
<gene>
    <name evidence="5" type="ORF">SAMN06296427_10997</name>
</gene>
<dbReference type="InterPro" id="IPR010982">
    <property type="entry name" value="Lambda_DNA-bd_dom_sf"/>
</dbReference>
<keyword evidence="6" id="KW-1185">Reference proteome</keyword>
<evidence type="ECO:0000256" key="1">
    <source>
        <dbReference type="ARBA" id="ARBA00023015"/>
    </source>
</evidence>
<dbReference type="OrthoDB" id="9768806at2"/>
<accession>A0A1W2C8X8</accession>
<feature type="domain" description="HTH lacI-type" evidence="4">
    <location>
        <begin position="5"/>
        <end position="59"/>
    </location>
</feature>
<dbReference type="AlphaFoldDB" id="A0A1W2C8X8"/>
<protein>
    <submittedName>
        <fullName evidence="5">Transcriptional regulator, LacI family</fullName>
    </submittedName>
</protein>
<evidence type="ECO:0000313" key="6">
    <source>
        <dbReference type="Proteomes" id="UP000192393"/>
    </source>
</evidence>
<dbReference type="InterPro" id="IPR046335">
    <property type="entry name" value="LacI/GalR-like_sensor"/>
</dbReference>
<dbReference type="Proteomes" id="UP000192393">
    <property type="component" value="Unassembled WGS sequence"/>
</dbReference>
<dbReference type="STRING" id="1434700.SAMN06296427_10997"/>
<sequence length="346" mass="39013">MRKNVTLKQIAKELNVSVSTVSKALRDNEEIGLETREKIQAFAKMYNYKPNSIALSLRNKSSQTIAIIIPQIVNHFFTKVIQGIESVANERNYNVIIAVSNDSFSKEVINMQTLVNGSIDGFILSVAKETLKLKDYHHFTETISQGVPIVLFDRQVDEINCDKVIIDDEKGAQKATEKLIETGCKKIVFVTTEDFVSVGNLRKKGYRNALEKNNLSVDETLIIKVKDVLKSDEIESFIFNELEKLTQYHPDIDGLIGVNEFYTITAANFFKKKEIKIPDEVSIIAFSDGVLPKYSYPSLTAVSQHGDKIGETAARLLIDKLEGITQEDYHQTIVIETDLIERDSTK</sequence>
<organism evidence="5 6">
    <name type="scientific">Moheibacter sediminis</name>
    <dbReference type="NCBI Taxonomy" id="1434700"/>
    <lineage>
        <taxon>Bacteria</taxon>
        <taxon>Pseudomonadati</taxon>
        <taxon>Bacteroidota</taxon>
        <taxon>Flavobacteriia</taxon>
        <taxon>Flavobacteriales</taxon>
        <taxon>Weeksellaceae</taxon>
        <taxon>Moheibacter</taxon>
    </lineage>
</organism>
<dbReference type="Pfam" id="PF13377">
    <property type="entry name" value="Peripla_BP_3"/>
    <property type="match status" value="1"/>
</dbReference>
<dbReference type="CDD" id="cd01392">
    <property type="entry name" value="HTH_LacI"/>
    <property type="match status" value="1"/>
</dbReference>
<dbReference type="PANTHER" id="PTHR30146:SF109">
    <property type="entry name" value="HTH-TYPE TRANSCRIPTIONAL REGULATOR GALS"/>
    <property type="match status" value="1"/>
</dbReference>
<keyword evidence="3" id="KW-0804">Transcription</keyword>
<reference evidence="5 6" key="1">
    <citation type="submission" date="2017-04" db="EMBL/GenBank/DDBJ databases">
        <authorList>
            <person name="Afonso C.L."/>
            <person name="Miller P.J."/>
            <person name="Scott M.A."/>
            <person name="Spackman E."/>
            <person name="Goraichik I."/>
            <person name="Dimitrov K.M."/>
            <person name="Suarez D.L."/>
            <person name="Swayne D.E."/>
        </authorList>
    </citation>
    <scope>NUCLEOTIDE SEQUENCE [LARGE SCALE GENOMIC DNA]</scope>
    <source>
        <strain evidence="5 6">CGMCC 1.12708</strain>
    </source>
</reference>
<dbReference type="EMBL" id="FWXS01000009">
    <property type="protein sequence ID" value="SMC81444.1"/>
    <property type="molecule type" value="Genomic_DNA"/>
</dbReference>
<dbReference type="Gene3D" id="1.10.260.40">
    <property type="entry name" value="lambda repressor-like DNA-binding domains"/>
    <property type="match status" value="1"/>
</dbReference>
<dbReference type="PANTHER" id="PTHR30146">
    <property type="entry name" value="LACI-RELATED TRANSCRIPTIONAL REPRESSOR"/>
    <property type="match status" value="1"/>
</dbReference>
<evidence type="ECO:0000259" key="4">
    <source>
        <dbReference type="PROSITE" id="PS50932"/>
    </source>
</evidence>
<proteinExistence type="predicted"/>